<dbReference type="GO" id="GO:0004015">
    <property type="term" value="F:adenosylmethionine-8-amino-7-oxononanoate transaminase activity"/>
    <property type="evidence" value="ECO:0007669"/>
    <property type="project" value="UniProtKB-UniRule"/>
</dbReference>
<keyword evidence="3 10" id="KW-0032">Aminotransferase</keyword>
<evidence type="ECO:0000256" key="9">
    <source>
        <dbReference type="ARBA" id="ARBA00060970"/>
    </source>
</evidence>
<evidence type="ECO:0000256" key="5">
    <source>
        <dbReference type="ARBA" id="ARBA00022691"/>
    </source>
</evidence>
<dbReference type="EC" id="2.6.1.62" evidence="10"/>
<proteinExistence type="inferred from homology"/>
<feature type="site" description="Participates in the substrate recognition with KAPA and in a stacking interaction with the adenine ring of SAM" evidence="10">
    <location>
        <position position="34"/>
    </location>
</feature>
<accession>A0A385DIW3</accession>
<evidence type="ECO:0000256" key="2">
    <source>
        <dbReference type="ARBA" id="ARBA00005063"/>
    </source>
</evidence>
<keyword evidence="6 10" id="KW-0093">Biotin biosynthesis</keyword>
<keyword evidence="4 10" id="KW-0808">Transferase</keyword>
<name>A0A385DIW3_9ACTN</name>
<dbReference type="GO" id="GO:0005737">
    <property type="term" value="C:cytoplasm"/>
    <property type="evidence" value="ECO:0007669"/>
    <property type="project" value="UniProtKB-SubCell"/>
</dbReference>
<feature type="binding site" evidence="10">
    <location>
        <position position="73"/>
    </location>
    <ligand>
        <name>substrate</name>
    </ligand>
</feature>
<evidence type="ECO:0000256" key="3">
    <source>
        <dbReference type="ARBA" id="ARBA00022576"/>
    </source>
</evidence>
<dbReference type="Proteomes" id="UP000259636">
    <property type="component" value="Chromosome"/>
</dbReference>
<reference evidence="11 12" key="1">
    <citation type="submission" date="2018-08" db="EMBL/GenBank/DDBJ databases">
        <authorList>
            <person name="Ferrada E.E."/>
            <person name="Latorre B.A."/>
        </authorList>
    </citation>
    <scope>NUCLEOTIDE SEQUENCE [LARGE SCALE GENOMIC DNA]</scope>
    <source>
        <strain evidence="11 12">VK-A60T</strain>
    </source>
</reference>
<evidence type="ECO:0000256" key="6">
    <source>
        <dbReference type="ARBA" id="ARBA00022756"/>
    </source>
</evidence>
<evidence type="ECO:0000256" key="7">
    <source>
        <dbReference type="ARBA" id="ARBA00022898"/>
    </source>
</evidence>
<feature type="binding site" evidence="10">
    <location>
        <position position="413"/>
    </location>
    <ligand>
        <name>substrate</name>
    </ligand>
</feature>
<evidence type="ECO:0000256" key="10">
    <source>
        <dbReference type="HAMAP-Rule" id="MF_00834"/>
    </source>
</evidence>
<dbReference type="FunFam" id="3.40.640.10:FF:000041">
    <property type="entry name" value="Adenosylmethionine-8-amino-7-oxononanoate aminotransferase"/>
    <property type="match status" value="1"/>
</dbReference>
<feature type="binding site" evidence="10">
    <location>
        <begin position="330"/>
        <end position="331"/>
    </location>
    <ligand>
        <name>pyridoxal 5'-phosphate</name>
        <dbReference type="ChEBI" id="CHEBI:597326"/>
    </ligand>
</feature>
<dbReference type="NCBIfam" id="TIGR00508">
    <property type="entry name" value="bioA"/>
    <property type="match status" value="1"/>
</dbReference>
<keyword evidence="5 10" id="KW-0949">S-adenosyl-L-methionine</keyword>
<comment type="subunit">
    <text evidence="10">Homodimer.</text>
</comment>
<organism evidence="11 12">
    <name type="scientific">Streptomyces koyangensis</name>
    <dbReference type="NCBI Taxonomy" id="188770"/>
    <lineage>
        <taxon>Bacteria</taxon>
        <taxon>Bacillati</taxon>
        <taxon>Actinomycetota</taxon>
        <taxon>Actinomycetes</taxon>
        <taxon>Kitasatosporales</taxon>
        <taxon>Streptomycetaceae</taxon>
        <taxon>Streptomyces</taxon>
        <taxon>Streptomyces aurantiacus group</taxon>
    </lineage>
</organism>
<dbReference type="InterPro" id="IPR015424">
    <property type="entry name" value="PyrdxlP-dep_Trfase"/>
</dbReference>
<dbReference type="KEGG" id="sky:D0C37_29860"/>
<evidence type="ECO:0000256" key="8">
    <source>
        <dbReference type="ARBA" id="ARBA00048449"/>
    </source>
</evidence>
<feature type="binding site" evidence="10">
    <location>
        <position position="296"/>
    </location>
    <ligand>
        <name>substrate</name>
    </ligand>
</feature>
<dbReference type="RefSeq" id="WP_101280535.1">
    <property type="nucleotide sequence ID" value="NZ_CP031742.1"/>
</dbReference>
<feature type="binding site" evidence="10">
    <location>
        <position position="267"/>
    </location>
    <ligand>
        <name>pyridoxal 5'-phosphate</name>
        <dbReference type="ChEBI" id="CHEBI:597326"/>
    </ligand>
</feature>
<dbReference type="InterPro" id="IPR005814">
    <property type="entry name" value="Aminotrans_3"/>
</dbReference>
<dbReference type="AlphaFoldDB" id="A0A385DIW3"/>
<evidence type="ECO:0000256" key="4">
    <source>
        <dbReference type="ARBA" id="ARBA00022679"/>
    </source>
</evidence>
<evidence type="ECO:0000313" key="11">
    <source>
        <dbReference type="EMBL" id="AXQ58395.1"/>
    </source>
</evidence>
<sequence length="446" mass="47056">MPEPTQALLPSAGTFPADPAGLLALDRRHVWHPYGPMPGTSDPLVVESASGVRLRLAEPVEGVAELVDGMSSWWAAVHGYRHPVLDEAVRDQLGRMSHVMFGGLTHEPAVRLATRLVEVAPEGLEHVFLADSGSVSVEVAAKMCLQYWRSLGRPEKHRLMTWRGGYHGDTWQPMSVCDPEGGMHDLWSGVLPRQVFADAPPDGFDTPPSEAYTAHLWETVERHAHELAAVVVEPVVQGAGGMRFHSPALLRVLREACDAHDVLLVLDEIATGFGRTGAFFAAGHAGVTPDVMCVGKALTGGYLTLAATLCTGRVAAGIARGEVPVLAHGPTFMGNPLACAVANASLDLLTGQDWQGEVARVSAGLRAGLAPAAALPGVADVRVLGAIGVVQLDHEVDVAAASRAAVREGVWLRPFRDLVYTMPPYVTGDADIARIGRAVCAAAGAG</sequence>
<dbReference type="Pfam" id="PF00202">
    <property type="entry name" value="Aminotran_3"/>
    <property type="match status" value="1"/>
</dbReference>
<dbReference type="Gene3D" id="3.90.1150.10">
    <property type="entry name" value="Aspartate Aminotransferase, domain 1"/>
    <property type="match status" value="1"/>
</dbReference>
<dbReference type="InterPro" id="IPR015422">
    <property type="entry name" value="PyrdxlP-dep_Trfase_small"/>
</dbReference>
<keyword evidence="7 10" id="KW-0663">Pyridoxal phosphate</keyword>
<comment type="subcellular location">
    <subcellularLocation>
        <location evidence="10">Cytoplasm</location>
    </subcellularLocation>
</comment>
<gene>
    <name evidence="10" type="primary">bioA</name>
    <name evidence="11" type="ORF">D0C37_29860</name>
</gene>
<feature type="binding site" evidence="10">
    <location>
        <position position="329"/>
    </location>
    <ligand>
        <name>substrate</name>
    </ligand>
</feature>
<comment type="catalytic activity">
    <reaction evidence="8 10">
        <text>(8S)-8-amino-7-oxononanoate + S-adenosyl-L-methionine = S-adenosyl-4-methylsulfanyl-2-oxobutanoate + (7R,8S)-7,8-diammoniononanoate</text>
        <dbReference type="Rhea" id="RHEA:16861"/>
        <dbReference type="ChEBI" id="CHEBI:16490"/>
        <dbReference type="ChEBI" id="CHEBI:59789"/>
        <dbReference type="ChEBI" id="CHEBI:149468"/>
        <dbReference type="ChEBI" id="CHEBI:149469"/>
        <dbReference type="EC" id="2.6.1.62"/>
    </reaction>
</comment>
<comment type="pathway">
    <text evidence="2 10">Cofactor biosynthesis; biotin biosynthesis; 7,8-diaminononanoate from 8-amino-7-oxononanoate (SAM route): step 1/1.</text>
</comment>
<keyword evidence="10" id="KW-0963">Cytoplasm</keyword>
<comment type="cofactor">
    <cofactor evidence="1 10">
        <name>pyridoxal 5'-phosphate</name>
        <dbReference type="ChEBI" id="CHEBI:597326"/>
    </cofactor>
</comment>
<feature type="binding site" evidence="10">
    <location>
        <position position="166"/>
    </location>
    <ligand>
        <name>substrate</name>
    </ligand>
</feature>
<dbReference type="GeneID" id="300118329"/>
<dbReference type="UniPathway" id="UPA00078">
    <property type="reaction ID" value="UER00160"/>
</dbReference>
<dbReference type="PROSITE" id="PS00600">
    <property type="entry name" value="AA_TRANSFER_CLASS_3"/>
    <property type="match status" value="1"/>
</dbReference>
<protein>
    <recommendedName>
        <fullName evidence="10">Adenosylmethionine-8-amino-7-oxononanoate aminotransferase</fullName>
        <ecNumber evidence="10">2.6.1.62</ecNumber>
    </recommendedName>
    <alternativeName>
        <fullName evidence="10">7,8-diamino-pelargonic acid aminotransferase</fullName>
        <shortName evidence="10">DAPA AT</shortName>
        <shortName evidence="10">DAPA aminotransferase</shortName>
    </alternativeName>
    <alternativeName>
        <fullName evidence="10">7,8-diaminononanoate synthase</fullName>
        <shortName evidence="10">DANS</shortName>
    </alternativeName>
    <alternativeName>
        <fullName evidence="10">Diaminopelargonic acid synthase</fullName>
    </alternativeName>
</protein>
<dbReference type="EMBL" id="CP031742">
    <property type="protein sequence ID" value="AXQ58395.1"/>
    <property type="molecule type" value="Genomic_DNA"/>
</dbReference>
<dbReference type="SUPFAM" id="SSF53383">
    <property type="entry name" value="PLP-dependent transferases"/>
    <property type="match status" value="1"/>
</dbReference>
<dbReference type="GO" id="GO:0030170">
    <property type="term" value="F:pyridoxal phosphate binding"/>
    <property type="evidence" value="ECO:0007669"/>
    <property type="project" value="UniProtKB-UniRule"/>
</dbReference>
<dbReference type="PANTHER" id="PTHR42684">
    <property type="entry name" value="ADENOSYLMETHIONINE-8-AMINO-7-OXONONANOATE AMINOTRANSFERASE"/>
    <property type="match status" value="1"/>
</dbReference>
<dbReference type="PANTHER" id="PTHR42684:SF17">
    <property type="entry name" value="ADENOSYLMETHIONINE-8-AMINO-7-OXONONANOATE AMINOTRANSFERASE"/>
    <property type="match status" value="1"/>
</dbReference>
<dbReference type="HAMAP" id="MF_00834">
    <property type="entry name" value="BioA"/>
    <property type="match status" value="1"/>
</dbReference>
<dbReference type="Gene3D" id="3.40.640.10">
    <property type="entry name" value="Type I PLP-dependent aspartate aminotransferase-like (Major domain)"/>
    <property type="match status" value="1"/>
</dbReference>
<evidence type="ECO:0000313" key="12">
    <source>
        <dbReference type="Proteomes" id="UP000259636"/>
    </source>
</evidence>
<dbReference type="NCBIfam" id="NF004624">
    <property type="entry name" value="PRK05964.1"/>
    <property type="match status" value="1"/>
</dbReference>
<comment type="function">
    <text evidence="10">Catalyzes the transfer of the alpha-amino group from S-adenosyl-L-methionine (SAM) to 7-keto-8-aminopelargonic acid (KAPA) to form 7,8-diaminopelargonic acid (DAPA). It is the only aminotransferase known to utilize SAM as an amino donor.</text>
</comment>
<feature type="modified residue" description="N6-(pyridoxal phosphate)lysine" evidence="10">
    <location>
        <position position="296"/>
    </location>
</feature>
<comment type="similarity">
    <text evidence="9 10">Belongs to the class-III pyridoxal-phosphate-dependent aminotransferase family. BioA subfamily.</text>
</comment>
<feature type="binding site" evidence="10">
    <location>
        <begin position="133"/>
        <end position="134"/>
    </location>
    <ligand>
        <name>pyridoxal 5'-phosphate</name>
        <dbReference type="ChEBI" id="CHEBI:597326"/>
    </ligand>
</feature>
<dbReference type="InterPro" id="IPR015421">
    <property type="entry name" value="PyrdxlP-dep_Trfase_major"/>
</dbReference>
<dbReference type="GO" id="GO:0009102">
    <property type="term" value="P:biotin biosynthetic process"/>
    <property type="evidence" value="ECO:0007669"/>
    <property type="project" value="UniProtKB-UniRule"/>
</dbReference>
<dbReference type="InterPro" id="IPR005815">
    <property type="entry name" value="BioA"/>
</dbReference>
<evidence type="ECO:0000256" key="1">
    <source>
        <dbReference type="ARBA" id="ARBA00001933"/>
    </source>
</evidence>
<dbReference type="CDD" id="cd00610">
    <property type="entry name" value="OAT_like"/>
    <property type="match status" value="1"/>
</dbReference>
<dbReference type="InterPro" id="IPR049704">
    <property type="entry name" value="Aminotrans_3_PPA_site"/>
</dbReference>